<evidence type="ECO:0000256" key="1">
    <source>
        <dbReference type="ARBA" id="ARBA00007870"/>
    </source>
</evidence>
<keyword evidence="4 6" id="KW-0560">Oxidoreductase</keyword>
<dbReference type="AlphaFoldDB" id="A0A2P7YHP1"/>
<evidence type="ECO:0000259" key="8">
    <source>
        <dbReference type="Pfam" id="PF08546"/>
    </source>
</evidence>
<evidence type="ECO:0000256" key="5">
    <source>
        <dbReference type="ARBA" id="ARBA00032024"/>
    </source>
</evidence>
<evidence type="ECO:0000259" key="7">
    <source>
        <dbReference type="Pfam" id="PF02558"/>
    </source>
</evidence>
<dbReference type="RefSeq" id="XP_024711986.1">
    <property type="nucleotide sequence ID" value="XM_024859837.1"/>
</dbReference>
<dbReference type="InterPro" id="IPR013752">
    <property type="entry name" value="KPA_reductase"/>
</dbReference>
<evidence type="ECO:0000313" key="9">
    <source>
        <dbReference type="EMBL" id="PSK35481.1"/>
    </source>
</evidence>
<evidence type="ECO:0000313" key="10">
    <source>
        <dbReference type="Proteomes" id="UP000241107"/>
    </source>
</evidence>
<dbReference type="VEuPathDB" id="FungiDB:C7M61_004518"/>
<dbReference type="Gene3D" id="3.40.50.720">
    <property type="entry name" value="NAD(P)-binding Rossmann-like Domain"/>
    <property type="match status" value="1"/>
</dbReference>
<keyword evidence="10" id="KW-1185">Reference proteome</keyword>
<evidence type="ECO:0000256" key="4">
    <source>
        <dbReference type="ARBA" id="ARBA00023002"/>
    </source>
</evidence>
<dbReference type="OrthoDB" id="73846at2759"/>
<feature type="domain" description="Ketopantoate reductase C-terminal" evidence="8">
    <location>
        <begin position="196"/>
        <end position="326"/>
    </location>
</feature>
<dbReference type="InterPro" id="IPR050838">
    <property type="entry name" value="Ketopantoate_reductase"/>
</dbReference>
<evidence type="ECO:0000256" key="3">
    <source>
        <dbReference type="ARBA" id="ARBA00022857"/>
    </source>
</evidence>
<comment type="catalytic activity">
    <reaction evidence="6">
        <text>(R)-pantoate + NADP(+) = 2-dehydropantoate + NADPH + H(+)</text>
        <dbReference type="Rhea" id="RHEA:16233"/>
        <dbReference type="ChEBI" id="CHEBI:11561"/>
        <dbReference type="ChEBI" id="CHEBI:15378"/>
        <dbReference type="ChEBI" id="CHEBI:15980"/>
        <dbReference type="ChEBI" id="CHEBI:57783"/>
        <dbReference type="ChEBI" id="CHEBI:58349"/>
        <dbReference type="EC" id="1.1.1.169"/>
    </reaction>
</comment>
<dbReference type="STRING" id="418784.A0A2P7YHP1"/>
<proteinExistence type="inferred from homology"/>
<dbReference type="GeneID" id="36567905"/>
<dbReference type="PANTHER" id="PTHR43765:SF2">
    <property type="entry name" value="2-DEHYDROPANTOATE 2-REDUCTASE"/>
    <property type="match status" value="1"/>
</dbReference>
<comment type="function">
    <text evidence="6">Catalyzes the NADPH-dependent reduction of ketopantoate into pantoic acid.</text>
</comment>
<evidence type="ECO:0000256" key="6">
    <source>
        <dbReference type="RuleBase" id="RU362068"/>
    </source>
</evidence>
<dbReference type="PANTHER" id="PTHR43765">
    <property type="entry name" value="2-DEHYDROPANTOATE 2-REDUCTASE-RELATED"/>
    <property type="match status" value="1"/>
</dbReference>
<dbReference type="GO" id="GO:0005739">
    <property type="term" value="C:mitochondrion"/>
    <property type="evidence" value="ECO:0007669"/>
    <property type="project" value="TreeGrafter"/>
</dbReference>
<dbReference type="Pfam" id="PF08546">
    <property type="entry name" value="ApbA_C"/>
    <property type="match status" value="1"/>
</dbReference>
<dbReference type="InterPro" id="IPR008927">
    <property type="entry name" value="6-PGluconate_DH-like_C_sf"/>
</dbReference>
<gene>
    <name evidence="9" type="ORF">C7M61_004518</name>
</gene>
<protein>
    <recommendedName>
        <fullName evidence="2 6">2-dehydropantoate 2-reductase</fullName>
        <ecNumber evidence="2 6">1.1.1.169</ecNumber>
    </recommendedName>
    <alternativeName>
        <fullName evidence="5 6">Ketopantoate reductase</fullName>
    </alternativeName>
</protein>
<dbReference type="InterPro" id="IPR003710">
    <property type="entry name" value="ApbA"/>
</dbReference>
<dbReference type="EMBL" id="PYFQ01000015">
    <property type="protein sequence ID" value="PSK35481.1"/>
    <property type="molecule type" value="Genomic_DNA"/>
</dbReference>
<comment type="similarity">
    <text evidence="1 6">Belongs to the ketopantoate reductase family.</text>
</comment>
<dbReference type="Gene3D" id="1.10.1040.10">
    <property type="entry name" value="N-(1-d-carboxylethyl)-l-norvaline Dehydrogenase, domain 2"/>
    <property type="match status" value="1"/>
</dbReference>
<dbReference type="Pfam" id="PF02558">
    <property type="entry name" value="ApbA"/>
    <property type="match status" value="1"/>
</dbReference>
<keyword evidence="3 6" id="KW-0521">NADP</keyword>
<organism evidence="9 10">
    <name type="scientific">Candidozyma pseudohaemuli</name>
    <dbReference type="NCBI Taxonomy" id="418784"/>
    <lineage>
        <taxon>Eukaryota</taxon>
        <taxon>Fungi</taxon>
        <taxon>Dikarya</taxon>
        <taxon>Ascomycota</taxon>
        <taxon>Saccharomycotina</taxon>
        <taxon>Pichiomycetes</taxon>
        <taxon>Metschnikowiaceae</taxon>
        <taxon>Candidozyma</taxon>
    </lineage>
</organism>
<dbReference type="SUPFAM" id="SSF51735">
    <property type="entry name" value="NAD(P)-binding Rossmann-fold domains"/>
    <property type="match status" value="1"/>
</dbReference>
<dbReference type="GO" id="GO:0015940">
    <property type="term" value="P:pantothenate biosynthetic process"/>
    <property type="evidence" value="ECO:0007669"/>
    <property type="project" value="InterPro"/>
</dbReference>
<dbReference type="SUPFAM" id="SSF48179">
    <property type="entry name" value="6-phosphogluconate dehydrogenase C-terminal domain-like"/>
    <property type="match status" value="1"/>
</dbReference>
<accession>A0A2P7YHP1</accession>
<dbReference type="InterPro" id="IPR036291">
    <property type="entry name" value="NAD(P)-bd_dom_sf"/>
</dbReference>
<dbReference type="Proteomes" id="UP000241107">
    <property type="component" value="Unassembled WGS sequence"/>
</dbReference>
<dbReference type="NCBIfam" id="TIGR00745">
    <property type="entry name" value="apbA_panE"/>
    <property type="match status" value="1"/>
</dbReference>
<feature type="domain" description="Ketopantoate reductase N-terminal" evidence="7">
    <location>
        <begin position="5"/>
        <end position="161"/>
    </location>
</feature>
<sequence>MATKILGAGAMGLLVAHELARLGKDPVLLFKSKQRLGLYLSAGSKITLVRPHNESVETTAQTIKGELAPLPSVSGPIENLVISTKSHSTVTALGPYIPFLNETLNVLILQNGMGMAEKLKSTFWAYSGNMPSIYEAISTHGAYKLTPNQVNHVGMGKLTIAPKFTKNTETPEMIQDLLKCSGLNASYVSLNVMLITQMEKLVVNACINPLTALLDCFNGDLLYGAQVIPMMKKVTKEAVQCFQAEFGAQIEEIDGARMRLDPDRLINTVLEVCKATSQNSSSMREDVRHMNKTEIDGINGYIVGLGKKHGIPTLTNKLLVLMVKNKVSIERGIEKSALDDI</sequence>
<dbReference type="InterPro" id="IPR013328">
    <property type="entry name" value="6PGD_dom2"/>
</dbReference>
<dbReference type="InterPro" id="IPR013332">
    <property type="entry name" value="KPR_N"/>
</dbReference>
<evidence type="ECO:0000256" key="2">
    <source>
        <dbReference type="ARBA" id="ARBA00013014"/>
    </source>
</evidence>
<reference evidence="9 10" key="1">
    <citation type="submission" date="2018-03" db="EMBL/GenBank/DDBJ databases">
        <title>Candida pseudohaemulonii genome assembly and annotation.</title>
        <authorList>
            <person name="Munoz J.F."/>
            <person name="Gade L.G."/>
            <person name="Chow N.A."/>
            <person name="Litvintseva A.P."/>
            <person name="Loparev V.N."/>
            <person name="Cuomo C.A."/>
        </authorList>
    </citation>
    <scope>NUCLEOTIDE SEQUENCE [LARGE SCALE GENOMIC DNA]</scope>
    <source>
        <strain evidence="9 10">B12108</strain>
    </source>
</reference>
<dbReference type="GO" id="GO:0050661">
    <property type="term" value="F:NADP binding"/>
    <property type="evidence" value="ECO:0007669"/>
    <property type="project" value="TreeGrafter"/>
</dbReference>
<comment type="caution">
    <text evidence="9">The sequence shown here is derived from an EMBL/GenBank/DDBJ whole genome shotgun (WGS) entry which is preliminary data.</text>
</comment>
<dbReference type="EC" id="1.1.1.169" evidence="2 6"/>
<name>A0A2P7YHP1_9ASCO</name>
<dbReference type="GO" id="GO:0008677">
    <property type="term" value="F:2-dehydropantoate 2-reductase activity"/>
    <property type="evidence" value="ECO:0007669"/>
    <property type="project" value="UniProtKB-EC"/>
</dbReference>